<evidence type="ECO:0000256" key="3">
    <source>
        <dbReference type="ARBA" id="ARBA00022964"/>
    </source>
</evidence>
<dbReference type="EMBL" id="CAMXCT010001128">
    <property type="protein sequence ID" value="CAI3987048.1"/>
    <property type="molecule type" value="Genomic_DNA"/>
</dbReference>
<comment type="cofactor">
    <cofactor evidence="1">
        <name>L-ascorbate</name>
        <dbReference type="ChEBI" id="CHEBI:38290"/>
    </cofactor>
</comment>
<dbReference type="InterPro" id="IPR044862">
    <property type="entry name" value="Pro_4_hyd_alph_FE2OG_OXY"/>
</dbReference>
<evidence type="ECO:0000313" key="9">
    <source>
        <dbReference type="EMBL" id="CAL4774360.1"/>
    </source>
</evidence>
<gene>
    <name evidence="8" type="ORF">C1SCF055_LOCUS14353</name>
</gene>
<proteinExistence type="predicted"/>
<evidence type="ECO:0000313" key="8">
    <source>
        <dbReference type="EMBL" id="CAI3987048.1"/>
    </source>
</evidence>
<dbReference type="EMBL" id="CAMXCT020001128">
    <property type="protein sequence ID" value="CAL1140423.1"/>
    <property type="molecule type" value="Genomic_DNA"/>
</dbReference>
<dbReference type="InterPro" id="IPR045054">
    <property type="entry name" value="P4HA-like"/>
</dbReference>
<comment type="caution">
    <text evidence="8">The sequence shown here is derived from an EMBL/GenBank/DDBJ whole genome shotgun (WGS) entry which is preliminary data.</text>
</comment>
<keyword evidence="5" id="KW-0408">Iron</keyword>
<keyword evidence="3" id="KW-0223">Dioxygenase</keyword>
<accession>A0A9P1FSS0</accession>
<reference evidence="8" key="1">
    <citation type="submission" date="2022-10" db="EMBL/GenBank/DDBJ databases">
        <authorList>
            <person name="Chen Y."/>
            <person name="Dougan E. K."/>
            <person name="Chan C."/>
            <person name="Rhodes N."/>
            <person name="Thang M."/>
        </authorList>
    </citation>
    <scope>NUCLEOTIDE SEQUENCE</scope>
</reference>
<organism evidence="8">
    <name type="scientific">Cladocopium goreaui</name>
    <dbReference type="NCBI Taxonomy" id="2562237"/>
    <lineage>
        <taxon>Eukaryota</taxon>
        <taxon>Sar</taxon>
        <taxon>Alveolata</taxon>
        <taxon>Dinophyceae</taxon>
        <taxon>Suessiales</taxon>
        <taxon>Symbiodiniaceae</taxon>
        <taxon>Cladocopium</taxon>
    </lineage>
</organism>
<evidence type="ECO:0000256" key="1">
    <source>
        <dbReference type="ARBA" id="ARBA00001961"/>
    </source>
</evidence>
<evidence type="ECO:0000256" key="2">
    <source>
        <dbReference type="ARBA" id="ARBA00022723"/>
    </source>
</evidence>
<reference evidence="9 10" key="2">
    <citation type="submission" date="2024-05" db="EMBL/GenBank/DDBJ databases">
        <authorList>
            <person name="Chen Y."/>
            <person name="Shah S."/>
            <person name="Dougan E. K."/>
            <person name="Thang M."/>
            <person name="Chan C."/>
        </authorList>
    </citation>
    <scope>NUCLEOTIDE SEQUENCE [LARGE SCALE GENOMIC DNA]</scope>
</reference>
<dbReference type="Proteomes" id="UP001152797">
    <property type="component" value="Unassembled WGS sequence"/>
</dbReference>
<dbReference type="EMBL" id="CAMXCT030001128">
    <property type="protein sequence ID" value="CAL4774360.1"/>
    <property type="molecule type" value="Genomic_DNA"/>
</dbReference>
<dbReference type="GO" id="GO:0005783">
    <property type="term" value="C:endoplasmic reticulum"/>
    <property type="evidence" value="ECO:0007669"/>
    <property type="project" value="TreeGrafter"/>
</dbReference>
<feature type="region of interest" description="Disordered" evidence="6">
    <location>
        <begin position="319"/>
        <end position="338"/>
    </location>
</feature>
<sequence>MALDACGVPSRSFHPAASREFSTRLGCRREPVAVPTWNRFRATGVTDAPAMGLIGACWAWRRRGLDRLKRRAAVQELSGVINWTGSSRLTKEDDPEIYLIQGLFEASQLEELVALCEQRQGFAPSVQRQASGDVIVNQHRTSSSCPMLWPLMTPKDRLEQLRSMGGNEAKLASQIEKELQAVEAVQRRCAEVIGVDENRIEPLQLVKYLPGQYYSPHMDTHEEPERKSSYSGEQRTHTMLVFLSEVAEEDGGGHLHFPRLGISVLPRVGDAVLWRNLTDDGEPDLRVLHEGVAPKQCQKLAMNVWVADRPFSLNAISAWQQKQAQPEPSSSSGSQFLD</sequence>
<dbReference type="PANTHER" id="PTHR10869:SF246">
    <property type="entry name" value="TRANSMEMBRANE PROLYL 4-HYDROXYLASE"/>
    <property type="match status" value="1"/>
</dbReference>
<dbReference type="InterPro" id="IPR005123">
    <property type="entry name" value="Oxoglu/Fe-dep_dioxygenase_dom"/>
</dbReference>
<dbReference type="Pfam" id="PF13640">
    <property type="entry name" value="2OG-FeII_Oxy_3"/>
    <property type="match status" value="1"/>
</dbReference>
<keyword evidence="4" id="KW-0560">Oxidoreductase</keyword>
<evidence type="ECO:0000259" key="7">
    <source>
        <dbReference type="PROSITE" id="PS51471"/>
    </source>
</evidence>
<dbReference type="GO" id="GO:0005506">
    <property type="term" value="F:iron ion binding"/>
    <property type="evidence" value="ECO:0007669"/>
    <property type="project" value="InterPro"/>
</dbReference>
<dbReference type="OrthoDB" id="432728at2759"/>
<evidence type="ECO:0000313" key="10">
    <source>
        <dbReference type="Proteomes" id="UP001152797"/>
    </source>
</evidence>
<dbReference type="GO" id="GO:0031418">
    <property type="term" value="F:L-ascorbic acid binding"/>
    <property type="evidence" value="ECO:0007669"/>
    <property type="project" value="InterPro"/>
</dbReference>
<evidence type="ECO:0000256" key="4">
    <source>
        <dbReference type="ARBA" id="ARBA00023002"/>
    </source>
</evidence>
<evidence type="ECO:0000256" key="6">
    <source>
        <dbReference type="SAM" id="MobiDB-lite"/>
    </source>
</evidence>
<protein>
    <submittedName>
        <fullName evidence="9">Prolyl 4-hydroxylase</fullName>
    </submittedName>
</protein>
<dbReference type="AlphaFoldDB" id="A0A9P1FSS0"/>
<name>A0A9P1FSS0_9DINO</name>
<keyword evidence="2" id="KW-0479">Metal-binding</keyword>
<keyword evidence="10" id="KW-1185">Reference proteome</keyword>
<dbReference type="GO" id="GO:0004656">
    <property type="term" value="F:procollagen-proline 4-dioxygenase activity"/>
    <property type="evidence" value="ECO:0007669"/>
    <property type="project" value="TreeGrafter"/>
</dbReference>
<dbReference type="PROSITE" id="PS51471">
    <property type="entry name" value="FE2OG_OXY"/>
    <property type="match status" value="1"/>
</dbReference>
<dbReference type="PANTHER" id="PTHR10869">
    <property type="entry name" value="PROLYL 4-HYDROXYLASE ALPHA SUBUNIT"/>
    <property type="match status" value="1"/>
</dbReference>
<dbReference type="SMART" id="SM00702">
    <property type="entry name" value="P4Hc"/>
    <property type="match status" value="1"/>
</dbReference>
<feature type="domain" description="Fe2OG dioxygenase" evidence="7">
    <location>
        <begin position="199"/>
        <end position="308"/>
    </location>
</feature>
<dbReference type="InterPro" id="IPR006620">
    <property type="entry name" value="Pro_4_hyd_alph"/>
</dbReference>
<evidence type="ECO:0000256" key="5">
    <source>
        <dbReference type="ARBA" id="ARBA00023004"/>
    </source>
</evidence>
<dbReference type="Gene3D" id="2.60.120.620">
    <property type="entry name" value="q2cbj1_9rhob like domain"/>
    <property type="match status" value="1"/>
</dbReference>